<dbReference type="Proteomes" id="UP000669317">
    <property type="component" value="Unassembled WGS sequence"/>
</dbReference>
<accession>A0ABS3ZPW6</accession>
<dbReference type="EMBL" id="JAGIKT010000002">
    <property type="protein sequence ID" value="MBP0109783.1"/>
    <property type="molecule type" value="Genomic_DNA"/>
</dbReference>
<sequence>MCTSYDPRHEAEAAMKLAAASEGADRQRLIQLALAWHQLVRDPPEEQADPPDAAGRTRTSG</sequence>
<comment type="caution">
    <text evidence="2">The sequence shown here is derived from an EMBL/GenBank/DDBJ whole genome shotgun (WGS) entry which is preliminary data.</text>
</comment>
<proteinExistence type="predicted"/>
<evidence type="ECO:0000256" key="1">
    <source>
        <dbReference type="SAM" id="MobiDB-lite"/>
    </source>
</evidence>
<name>A0ABS3ZPW6_9BRAD</name>
<evidence type="ECO:0000313" key="3">
    <source>
        <dbReference type="Proteomes" id="UP000669317"/>
    </source>
</evidence>
<organism evidence="2 3">
    <name type="scientific">Bradyrhizobium vignae</name>
    <dbReference type="NCBI Taxonomy" id="1549949"/>
    <lineage>
        <taxon>Bacteria</taxon>
        <taxon>Pseudomonadati</taxon>
        <taxon>Pseudomonadota</taxon>
        <taxon>Alphaproteobacteria</taxon>
        <taxon>Hyphomicrobiales</taxon>
        <taxon>Nitrobacteraceae</taxon>
        <taxon>Bradyrhizobium</taxon>
    </lineage>
</organism>
<evidence type="ECO:0008006" key="4">
    <source>
        <dbReference type="Google" id="ProtNLM"/>
    </source>
</evidence>
<evidence type="ECO:0000313" key="2">
    <source>
        <dbReference type="EMBL" id="MBP0109783.1"/>
    </source>
</evidence>
<protein>
    <recommendedName>
        <fullName evidence="4">DUF982 domain-containing protein</fullName>
    </recommendedName>
</protein>
<keyword evidence="3" id="KW-1185">Reference proteome</keyword>
<reference evidence="2 3" key="1">
    <citation type="submission" date="2021-03" db="EMBL/GenBank/DDBJ databases">
        <title>Genome Sequence of Bradyrhizobium vignae strain ISRA400.</title>
        <authorList>
            <person name="Tisa L.S."/>
            <person name="Svistoonoff S."/>
            <person name="Hocher V."/>
            <person name="Fall S."/>
            <person name="Zaiya A."/>
            <person name="Naing D."/>
            <person name="Niang N."/>
            <person name="Diouf A."/>
            <person name="Dasylva M.C."/>
            <person name="Toure O."/>
            <person name="Gueye M."/>
            <person name="Gully D."/>
            <person name="Tisseyre P."/>
            <person name="Simpson S."/>
            <person name="Morris K."/>
            <person name="Thomas W.K."/>
        </authorList>
    </citation>
    <scope>NUCLEOTIDE SEQUENCE [LARGE SCALE GENOMIC DNA]</scope>
    <source>
        <strain evidence="2 3">ISRA400</strain>
    </source>
</reference>
<gene>
    <name evidence="2" type="ORF">JWS04_01445</name>
</gene>
<feature type="region of interest" description="Disordered" evidence="1">
    <location>
        <begin position="41"/>
        <end position="61"/>
    </location>
</feature>